<dbReference type="EMBL" id="NIRI02000056">
    <property type="protein sequence ID" value="KAG5442790.1"/>
    <property type="molecule type" value="Genomic_DNA"/>
</dbReference>
<feature type="domain" description="Nitric oxide synthase-interacting protein zinc-finger" evidence="7">
    <location>
        <begin position="70"/>
        <end position="144"/>
    </location>
</feature>
<dbReference type="AlphaFoldDB" id="A0A3R7FSY9"/>
<proteinExistence type="inferred from homology"/>
<dbReference type="InParanoid" id="A0A3R7FSY9"/>
<dbReference type="Proteomes" id="UP000286415">
    <property type="component" value="Unassembled WGS sequence"/>
</dbReference>
<evidence type="ECO:0000256" key="2">
    <source>
        <dbReference type="ARBA" id="ARBA00008126"/>
    </source>
</evidence>
<dbReference type="CDD" id="cd16661">
    <property type="entry name" value="RING-Ubox1_NOSIP"/>
    <property type="match status" value="1"/>
</dbReference>
<feature type="region of interest" description="Disordered" evidence="6">
    <location>
        <begin position="207"/>
        <end position="229"/>
    </location>
</feature>
<dbReference type="Pfam" id="PF15906">
    <property type="entry name" value="zf-NOSIP"/>
    <property type="match status" value="1"/>
</dbReference>
<sequence length="357" mass="39584">MVGVHAGVPEGAAGGHRPSPPITDGDVVYLVCWRPPRKLSLFDHVCLRSIGRVWWEHRISNAKLIGMTRHSKNCTAHTVYTYHERQKDAQRSGYGTQTVRLGKDSIAGFDCCCLSLQPAQDPVVTPDGFLYDRAAVLEYLVNQKAEIQRKLNLYEKQKAREANETKMRIKAEREEEARRFLSLNTLDTHAKASAQAAEVEALASVSSHNSSAPKPASFWTPGVTQRTEKETKLVKPDTTVRCPMSGKPLRYKDLTSVKFTKSEDDTPNGKSSQGVRYCCAVSKDPLTNATACVVLKTSGAVVTKEVVDTVIKKEMIDPINGQQMKPSDFIELQRGSLGFADERAILTAKRQRPSMHT</sequence>
<protein>
    <submittedName>
        <fullName evidence="8">Nitric oxide synthase-interacting protein</fullName>
    </submittedName>
</protein>
<dbReference type="STRING" id="79923.A0A3R7FSY9"/>
<dbReference type="InterPro" id="IPR016818">
    <property type="entry name" value="NOSIP"/>
</dbReference>
<organism evidence="8 9">
    <name type="scientific">Clonorchis sinensis</name>
    <name type="common">Chinese liver fluke</name>
    <dbReference type="NCBI Taxonomy" id="79923"/>
    <lineage>
        <taxon>Eukaryota</taxon>
        <taxon>Metazoa</taxon>
        <taxon>Spiralia</taxon>
        <taxon>Lophotrochozoa</taxon>
        <taxon>Platyhelminthes</taxon>
        <taxon>Trematoda</taxon>
        <taxon>Digenea</taxon>
        <taxon>Opisthorchiida</taxon>
        <taxon>Opisthorchiata</taxon>
        <taxon>Opisthorchiidae</taxon>
        <taxon>Clonorchis</taxon>
    </lineage>
</organism>
<dbReference type="PANTHER" id="PTHR13063:SF10">
    <property type="entry name" value="NITRIC OXIDE SYNTHASE-INTERACTING PROTEIN"/>
    <property type="match status" value="1"/>
</dbReference>
<evidence type="ECO:0000313" key="8">
    <source>
        <dbReference type="EMBL" id="KAG5442790.1"/>
    </source>
</evidence>
<comment type="caution">
    <text evidence="8">The sequence shown here is derived from an EMBL/GenBank/DDBJ whole genome shotgun (WGS) entry which is preliminary data.</text>
</comment>
<evidence type="ECO:0000259" key="7">
    <source>
        <dbReference type="Pfam" id="PF15906"/>
    </source>
</evidence>
<keyword evidence="3 4" id="KW-0539">Nucleus</keyword>
<keyword evidence="9" id="KW-1185">Reference proteome</keyword>
<evidence type="ECO:0000313" key="9">
    <source>
        <dbReference type="Proteomes" id="UP000286415"/>
    </source>
</evidence>
<dbReference type="CDD" id="cd16662">
    <property type="entry name" value="RING-Ubox2_NOSIP"/>
    <property type="match status" value="1"/>
</dbReference>
<dbReference type="SUPFAM" id="SSF57850">
    <property type="entry name" value="RING/U-box"/>
    <property type="match status" value="2"/>
</dbReference>
<evidence type="ECO:0000256" key="5">
    <source>
        <dbReference type="SAM" id="Coils"/>
    </source>
</evidence>
<dbReference type="PANTHER" id="PTHR13063">
    <property type="entry name" value="ENOS INTERACTING PROTEIN"/>
    <property type="match status" value="1"/>
</dbReference>
<keyword evidence="5" id="KW-0175">Coiled coil</keyword>
<dbReference type="PIRSF" id="PIRSF023577">
    <property type="entry name" value="ENOS_interacting"/>
    <property type="match status" value="1"/>
</dbReference>
<comment type="similarity">
    <text evidence="2 4">Belongs to the NOSIP family.</text>
</comment>
<accession>A0A3R7FSY9</accession>
<dbReference type="GO" id="GO:0061630">
    <property type="term" value="F:ubiquitin protein ligase activity"/>
    <property type="evidence" value="ECO:0007669"/>
    <property type="project" value="InterPro"/>
</dbReference>
<dbReference type="OrthoDB" id="116827at2759"/>
<dbReference type="FunCoup" id="A0A3R7FSY9">
    <property type="interactions" value="1060"/>
</dbReference>
<evidence type="ECO:0000256" key="4">
    <source>
        <dbReference type="PIRNR" id="PIRNR023577"/>
    </source>
</evidence>
<comment type="subcellular location">
    <subcellularLocation>
        <location evidence="1 4">Nucleus</location>
    </subcellularLocation>
</comment>
<gene>
    <name evidence="8" type="ORF">CSKR_113426</name>
</gene>
<dbReference type="GO" id="GO:0005634">
    <property type="term" value="C:nucleus"/>
    <property type="evidence" value="ECO:0007669"/>
    <property type="project" value="UniProtKB-SubCell"/>
</dbReference>
<evidence type="ECO:0000256" key="3">
    <source>
        <dbReference type="ARBA" id="ARBA00023242"/>
    </source>
</evidence>
<evidence type="ECO:0000256" key="1">
    <source>
        <dbReference type="ARBA" id="ARBA00004123"/>
    </source>
</evidence>
<feature type="coiled-coil region" evidence="5">
    <location>
        <begin position="137"/>
        <end position="179"/>
    </location>
</feature>
<reference evidence="8 9" key="1">
    <citation type="journal article" date="2018" name="Biotechnol. Adv.">
        <title>Improved genomic resources and new bioinformatic workflow for the carcinogenic parasite Clonorchis sinensis: Biotechnological implications.</title>
        <authorList>
            <person name="Wang D."/>
            <person name="Korhonen P.K."/>
            <person name="Gasser R.B."/>
            <person name="Young N.D."/>
        </authorList>
    </citation>
    <scope>NUCLEOTIDE SEQUENCE [LARGE SCALE GENOMIC DNA]</scope>
    <source>
        <strain evidence="8">Cs-k2</strain>
    </source>
</reference>
<dbReference type="Gene3D" id="3.30.40.10">
    <property type="entry name" value="Zinc/RING finger domain, C3HC4 (zinc finger)"/>
    <property type="match status" value="2"/>
</dbReference>
<name>A0A3R7FSY9_CLOSI</name>
<dbReference type="InterPro" id="IPR013083">
    <property type="entry name" value="Znf_RING/FYVE/PHD"/>
</dbReference>
<dbReference type="InterPro" id="IPR031790">
    <property type="entry name" value="Znf-NOSIP"/>
</dbReference>
<evidence type="ECO:0000256" key="6">
    <source>
        <dbReference type="SAM" id="MobiDB-lite"/>
    </source>
</evidence>
<reference evidence="8 9" key="2">
    <citation type="journal article" date="2021" name="Genomics">
        <title>High-quality reference genome for Clonorchis sinensis.</title>
        <authorList>
            <person name="Young N.D."/>
            <person name="Stroehlein A.J."/>
            <person name="Kinkar L."/>
            <person name="Wang T."/>
            <person name="Sohn W.M."/>
            <person name="Chang B.C.H."/>
            <person name="Kaur P."/>
            <person name="Weisz D."/>
            <person name="Dudchenko O."/>
            <person name="Aiden E.L."/>
            <person name="Korhonen P.K."/>
            <person name="Gasser R.B."/>
        </authorList>
    </citation>
    <scope>NUCLEOTIDE SEQUENCE [LARGE SCALE GENOMIC DNA]</scope>
    <source>
        <strain evidence="8">Cs-k2</strain>
    </source>
</reference>